<proteinExistence type="predicted"/>
<dbReference type="AlphaFoldDB" id="A0A286GW99"/>
<protein>
    <submittedName>
        <fullName evidence="1">Uncharacterized protein</fullName>
    </submittedName>
</protein>
<dbReference type="EMBL" id="OCNH01000011">
    <property type="protein sequence ID" value="SOD99800.1"/>
    <property type="molecule type" value="Genomic_DNA"/>
</dbReference>
<dbReference type="Proteomes" id="UP000219452">
    <property type="component" value="Unassembled WGS sequence"/>
</dbReference>
<reference evidence="2" key="1">
    <citation type="submission" date="2017-09" db="EMBL/GenBank/DDBJ databases">
        <authorList>
            <person name="Varghese N."/>
            <person name="Submissions S."/>
        </authorList>
    </citation>
    <scope>NUCLEOTIDE SEQUENCE [LARGE SCALE GENOMIC DNA]</scope>
    <source>
        <strain evidence="2">DSM 29961</strain>
    </source>
</reference>
<keyword evidence="2" id="KW-1185">Reference proteome</keyword>
<evidence type="ECO:0000313" key="1">
    <source>
        <dbReference type="EMBL" id="SOD99800.1"/>
    </source>
</evidence>
<sequence length="87" mass="9299">MARFIEVTVSSKKTLFDAAHIATVMDMAAGCCIYVVGIGQPFSVTESYQEIVSALKRAPDIAGFVYSIIDPNKPATPVAALDFNVTN</sequence>
<name>A0A286GW99_9BACT</name>
<organism evidence="1 2">
    <name type="scientific">Spirosoma fluviale</name>
    <dbReference type="NCBI Taxonomy" id="1597977"/>
    <lineage>
        <taxon>Bacteria</taxon>
        <taxon>Pseudomonadati</taxon>
        <taxon>Bacteroidota</taxon>
        <taxon>Cytophagia</taxon>
        <taxon>Cytophagales</taxon>
        <taxon>Cytophagaceae</taxon>
        <taxon>Spirosoma</taxon>
    </lineage>
</organism>
<gene>
    <name evidence="1" type="ORF">SAMN06269250_0175</name>
</gene>
<dbReference type="RefSeq" id="WP_097132217.1">
    <property type="nucleotide sequence ID" value="NZ_OCNH01000011.1"/>
</dbReference>
<accession>A0A286GW99</accession>
<evidence type="ECO:0000313" key="2">
    <source>
        <dbReference type="Proteomes" id="UP000219452"/>
    </source>
</evidence>
<dbReference type="OrthoDB" id="963582at2"/>